<evidence type="ECO:0000256" key="1">
    <source>
        <dbReference type="SAM" id="MobiDB-lite"/>
    </source>
</evidence>
<feature type="signal peptide" evidence="2">
    <location>
        <begin position="1"/>
        <end position="30"/>
    </location>
</feature>
<dbReference type="Proteomes" id="UP000541558">
    <property type="component" value="Unassembled WGS sequence"/>
</dbReference>
<name>A0A8H5C556_9AGAR</name>
<reference evidence="3 4" key="1">
    <citation type="journal article" date="2020" name="ISME J.">
        <title>Uncovering the hidden diversity of litter-decomposition mechanisms in mushroom-forming fungi.</title>
        <authorList>
            <person name="Floudas D."/>
            <person name="Bentzer J."/>
            <person name="Ahren D."/>
            <person name="Johansson T."/>
            <person name="Persson P."/>
            <person name="Tunlid A."/>
        </authorList>
    </citation>
    <scope>NUCLEOTIDE SEQUENCE [LARGE SCALE GENOMIC DNA]</scope>
    <source>
        <strain evidence="3 4">CBS 175.51</strain>
    </source>
</reference>
<dbReference type="OrthoDB" id="771136at2759"/>
<evidence type="ECO:0000313" key="4">
    <source>
        <dbReference type="Proteomes" id="UP000541558"/>
    </source>
</evidence>
<comment type="caution">
    <text evidence="3">The sequence shown here is derived from an EMBL/GenBank/DDBJ whole genome shotgun (WGS) entry which is preliminary data.</text>
</comment>
<sequence>MALNSKLTHLLSLLLPALLLLGTFLPAVEAGTRAKGGHLPPAAFVPNAYQSASGRGSAQFGMHTTSPSSEFRQRRGELTQDGLWRREWRREVVRRAIMDALLEELGLD</sequence>
<feature type="compositionally biased region" description="Polar residues" evidence="1">
    <location>
        <begin position="55"/>
        <end position="70"/>
    </location>
</feature>
<evidence type="ECO:0000313" key="3">
    <source>
        <dbReference type="EMBL" id="KAF5335460.1"/>
    </source>
</evidence>
<dbReference type="AlphaFoldDB" id="A0A8H5C556"/>
<proteinExistence type="predicted"/>
<evidence type="ECO:0000256" key="2">
    <source>
        <dbReference type="SAM" id="SignalP"/>
    </source>
</evidence>
<gene>
    <name evidence="3" type="ORF">D9611_012150</name>
</gene>
<keyword evidence="4" id="KW-1185">Reference proteome</keyword>
<dbReference type="EMBL" id="JAACJK010000061">
    <property type="protein sequence ID" value="KAF5335460.1"/>
    <property type="molecule type" value="Genomic_DNA"/>
</dbReference>
<accession>A0A8H5C556</accession>
<protein>
    <submittedName>
        <fullName evidence="3">Uncharacterized protein</fullName>
    </submittedName>
</protein>
<feature type="chain" id="PRO_5034252940" evidence="2">
    <location>
        <begin position="31"/>
        <end position="108"/>
    </location>
</feature>
<feature type="region of interest" description="Disordered" evidence="1">
    <location>
        <begin position="55"/>
        <end position="76"/>
    </location>
</feature>
<keyword evidence="2" id="KW-0732">Signal</keyword>
<organism evidence="3 4">
    <name type="scientific">Ephemerocybe angulata</name>
    <dbReference type="NCBI Taxonomy" id="980116"/>
    <lineage>
        <taxon>Eukaryota</taxon>
        <taxon>Fungi</taxon>
        <taxon>Dikarya</taxon>
        <taxon>Basidiomycota</taxon>
        <taxon>Agaricomycotina</taxon>
        <taxon>Agaricomycetes</taxon>
        <taxon>Agaricomycetidae</taxon>
        <taxon>Agaricales</taxon>
        <taxon>Agaricineae</taxon>
        <taxon>Psathyrellaceae</taxon>
        <taxon>Ephemerocybe</taxon>
    </lineage>
</organism>